<evidence type="ECO:0000313" key="2">
    <source>
        <dbReference type="EMBL" id="KAG7466776.1"/>
    </source>
</evidence>
<feature type="transmembrane region" description="Helical" evidence="1">
    <location>
        <begin position="131"/>
        <end position="154"/>
    </location>
</feature>
<organism evidence="2 3">
    <name type="scientific">Solea senegalensis</name>
    <name type="common">Senegalese sole</name>
    <dbReference type="NCBI Taxonomy" id="28829"/>
    <lineage>
        <taxon>Eukaryota</taxon>
        <taxon>Metazoa</taxon>
        <taxon>Chordata</taxon>
        <taxon>Craniata</taxon>
        <taxon>Vertebrata</taxon>
        <taxon>Euteleostomi</taxon>
        <taxon>Actinopterygii</taxon>
        <taxon>Neopterygii</taxon>
        <taxon>Teleostei</taxon>
        <taxon>Neoteleostei</taxon>
        <taxon>Acanthomorphata</taxon>
        <taxon>Carangaria</taxon>
        <taxon>Pleuronectiformes</taxon>
        <taxon>Pleuronectoidei</taxon>
        <taxon>Soleidae</taxon>
        <taxon>Solea</taxon>
    </lineage>
</organism>
<dbReference type="Proteomes" id="UP000693946">
    <property type="component" value="Unassembled WGS sequence"/>
</dbReference>
<dbReference type="EMBL" id="JAGKHQ010000593">
    <property type="protein sequence ID" value="KAG7466776.1"/>
    <property type="molecule type" value="Genomic_DNA"/>
</dbReference>
<sequence>MAVTENQCLDAPEMQARLFIGNTIFYVLQRTGVLQRLSRQENILHIRRLMNHTTKGLSFVKGHLPDLSESRQLSNDVVQELQRDYGDKVKDMLLDTDPVVEAAVVLCLYRNIKVLFEEKEQTYMSSCFRCLAFSTIPYLVLLSIGLFFTAKYFLYD</sequence>
<evidence type="ECO:0000256" key="1">
    <source>
        <dbReference type="SAM" id="Phobius"/>
    </source>
</evidence>
<gene>
    <name evidence="2" type="ORF">JOB18_038307</name>
</gene>
<keyword evidence="3" id="KW-1185">Reference proteome</keyword>
<evidence type="ECO:0000313" key="3">
    <source>
        <dbReference type="Proteomes" id="UP000693946"/>
    </source>
</evidence>
<protein>
    <submittedName>
        <fullName evidence="2">Uncharacterized protein</fullName>
    </submittedName>
</protein>
<keyword evidence="1" id="KW-0812">Transmembrane</keyword>
<keyword evidence="1" id="KW-1133">Transmembrane helix</keyword>
<reference evidence="2 3" key="1">
    <citation type="journal article" date="2021" name="Sci. Rep.">
        <title>Chromosome anchoring in Senegalese sole (Solea senegalensis) reveals sex-associated markers and genome rearrangements in flatfish.</title>
        <authorList>
            <person name="Guerrero-Cozar I."/>
            <person name="Gomez-Garrido J."/>
            <person name="Berbel C."/>
            <person name="Martinez-Blanch J.F."/>
            <person name="Alioto T."/>
            <person name="Claros M.G."/>
            <person name="Gagnaire P.A."/>
            <person name="Manchado M."/>
        </authorList>
    </citation>
    <scope>NUCLEOTIDE SEQUENCE [LARGE SCALE GENOMIC DNA]</scope>
    <source>
        <strain evidence="2">Sse05_10M</strain>
    </source>
</reference>
<dbReference type="AlphaFoldDB" id="A0AAV6PM87"/>
<keyword evidence="1" id="KW-0472">Membrane</keyword>
<accession>A0AAV6PM87</accession>
<name>A0AAV6PM87_SOLSE</name>
<proteinExistence type="predicted"/>
<comment type="caution">
    <text evidence="2">The sequence shown here is derived from an EMBL/GenBank/DDBJ whole genome shotgun (WGS) entry which is preliminary data.</text>
</comment>